<name>A0A1F5YUJ6_9BACT</name>
<evidence type="ECO:0008006" key="9">
    <source>
        <dbReference type="Google" id="ProtNLM"/>
    </source>
</evidence>
<dbReference type="STRING" id="1798371.A2W14_03200"/>
<feature type="binding site" evidence="6">
    <location>
        <position position="417"/>
    </location>
    <ligand>
        <name>Ni(2+)</name>
        <dbReference type="ChEBI" id="CHEBI:49786"/>
    </ligand>
</feature>
<dbReference type="GO" id="GO:0016151">
    <property type="term" value="F:nickel cation binding"/>
    <property type="evidence" value="ECO:0007669"/>
    <property type="project" value="InterPro"/>
</dbReference>
<dbReference type="SUPFAM" id="SSF56762">
    <property type="entry name" value="HydB/Nqo4-like"/>
    <property type="match status" value="1"/>
</dbReference>
<dbReference type="Gene3D" id="1.10.645.10">
    <property type="entry name" value="Cytochrome-c3 Hydrogenase, chain B"/>
    <property type="match status" value="1"/>
</dbReference>
<comment type="caution">
    <text evidence="7">The sequence shown here is derived from an EMBL/GenBank/DDBJ whole genome shotgun (WGS) entry which is preliminary data.</text>
</comment>
<comment type="cofactor">
    <cofactor evidence="1 6">
        <name>Ni(2+)</name>
        <dbReference type="ChEBI" id="CHEBI:49786"/>
    </cofactor>
</comment>
<evidence type="ECO:0000256" key="2">
    <source>
        <dbReference type="ARBA" id="ARBA00009292"/>
    </source>
</evidence>
<dbReference type="GO" id="GO:0008901">
    <property type="term" value="F:ferredoxin hydrogenase activity"/>
    <property type="evidence" value="ECO:0007669"/>
    <property type="project" value="InterPro"/>
</dbReference>
<protein>
    <recommendedName>
        <fullName evidence="9">Hydrogenase/sulfur reductase subunit alpha</fullName>
    </recommendedName>
</protein>
<proteinExistence type="inferred from homology"/>
<dbReference type="InterPro" id="IPR018194">
    <property type="entry name" value="Ni-dep_hyd_lsu_Ni_BS"/>
</dbReference>
<dbReference type="InterPro" id="IPR029014">
    <property type="entry name" value="NiFe-Hase_large"/>
</dbReference>
<keyword evidence="4 6" id="KW-0479">Metal-binding</keyword>
<keyword evidence="6" id="KW-0460">Magnesium</keyword>
<organism evidence="7 8">
    <name type="scientific">Candidatus Gottesmanbacteria bacterium RBG_16_37_8</name>
    <dbReference type="NCBI Taxonomy" id="1798371"/>
    <lineage>
        <taxon>Bacteria</taxon>
        <taxon>Candidatus Gottesmaniibacteriota</taxon>
    </lineage>
</organism>
<dbReference type="Pfam" id="PF00374">
    <property type="entry name" value="NiFeSe_Hases"/>
    <property type="match status" value="2"/>
</dbReference>
<reference evidence="7 8" key="1">
    <citation type="journal article" date="2016" name="Nat. Commun.">
        <title>Thousands of microbial genomes shed light on interconnected biogeochemical processes in an aquifer system.</title>
        <authorList>
            <person name="Anantharaman K."/>
            <person name="Brown C.T."/>
            <person name="Hug L.A."/>
            <person name="Sharon I."/>
            <person name="Castelle C.J."/>
            <person name="Probst A.J."/>
            <person name="Thomas B.C."/>
            <person name="Singh A."/>
            <person name="Wilkins M.J."/>
            <person name="Karaoz U."/>
            <person name="Brodie E.L."/>
            <person name="Williams K.H."/>
            <person name="Hubbard S.S."/>
            <person name="Banfield J.F."/>
        </authorList>
    </citation>
    <scope>NUCLEOTIDE SEQUENCE [LARGE SCALE GENOMIC DNA]</scope>
</reference>
<keyword evidence="6" id="KW-0408">Iron</keyword>
<feature type="binding site" evidence="6">
    <location>
        <position position="63"/>
    </location>
    <ligand>
        <name>Ni(2+)</name>
        <dbReference type="ChEBI" id="CHEBI:49786"/>
    </ligand>
</feature>
<evidence type="ECO:0000256" key="5">
    <source>
        <dbReference type="ARBA" id="ARBA00023002"/>
    </source>
</evidence>
<evidence type="ECO:0000313" key="7">
    <source>
        <dbReference type="EMBL" id="OGG03562.1"/>
    </source>
</evidence>
<evidence type="ECO:0000256" key="3">
    <source>
        <dbReference type="ARBA" id="ARBA00022596"/>
    </source>
</evidence>
<dbReference type="PANTHER" id="PTHR43600:SF2">
    <property type="entry name" value="F420-NON-REDUCING HYDROGENASE VHU SUBUNIT A"/>
    <property type="match status" value="1"/>
</dbReference>
<dbReference type="PROSITE" id="PS00508">
    <property type="entry name" value="NI_HGENASE_L_2"/>
    <property type="match status" value="1"/>
</dbReference>
<accession>A0A1F5YUJ6</accession>
<evidence type="ECO:0000256" key="1">
    <source>
        <dbReference type="ARBA" id="ARBA00001967"/>
    </source>
</evidence>
<feature type="binding site" evidence="6">
    <location>
        <position position="66"/>
    </location>
    <ligand>
        <name>Ni(2+)</name>
        <dbReference type="ChEBI" id="CHEBI:49786"/>
    </ligand>
</feature>
<comment type="similarity">
    <text evidence="2">Belongs to the [NiFe]/[NiFeSe] hydrogenase large subunit family.</text>
</comment>
<feature type="binding site" evidence="6">
    <location>
        <position position="423"/>
    </location>
    <ligand>
        <name>Mg(2+)</name>
        <dbReference type="ChEBI" id="CHEBI:18420"/>
    </ligand>
</feature>
<dbReference type="InterPro" id="IPR001501">
    <property type="entry name" value="Ni-dep_hyd_lsu"/>
</dbReference>
<dbReference type="AlphaFoldDB" id="A0A1F5YUJ6"/>
<comment type="cofactor">
    <cofactor evidence="6">
        <name>Fe cation</name>
        <dbReference type="ChEBI" id="CHEBI:24875"/>
    </cofactor>
</comment>
<keyword evidence="5" id="KW-0560">Oxidoreductase</keyword>
<feature type="binding site" evidence="6">
    <location>
        <position position="371"/>
    </location>
    <ligand>
        <name>Mg(2+)</name>
        <dbReference type="ChEBI" id="CHEBI:18420"/>
    </ligand>
</feature>
<evidence type="ECO:0000313" key="8">
    <source>
        <dbReference type="Proteomes" id="UP000176665"/>
    </source>
</evidence>
<sequence>MHDLDLNLADISKIEGKASCSIKIRNGKVDDVKFSIAEYKRFYTKAIQGKDILALPQLTARICGTCSNAHLLCAIKAVENALQFTPSPQTVVLRKLLNYGLIIRDHALHLYVFVLPDLFKKDSILDFDENDPIEHKFLDSAFKVKAAGNLLGITVGGRSVHAPYAAVGGFTRLPDQKQLLEVRNKLLNIRNDVLELIELLNLRDSKLIRKDLLYAALIDDEFSFLNGRILETSGKRINEEEFGNFLESLIIPYSQATGYKYRGKIYMVGALARLNLGKDKLHVKTKQSAGKFLSVFPSDNIYHNNLAQAIEILHAVDSSVDLIDNLKISPERPILPQRREGAGVGVIEAPRGTLYYRLEVDNLGKIKKGKIVVPTGQNQIGIEVSIRQYLEENINNLQKKEEIENIVETIVRSYDPCMSCASHFLKFKYL</sequence>
<gene>
    <name evidence="7" type="ORF">A2W14_03200</name>
</gene>
<dbReference type="PANTHER" id="PTHR43600">
    <property type="entry name" value="COENZYME F420 HYDROGENASE, SUBUNIT ALPHA"/>
    <property type="match status" value="1"/>
</dbReference>
<keyword evidence="3 6" id="KW-0533">Nickel</keyword>
<feature type="binding site" evidence="6">
    <location>
        <position position="420"/>
    </location>
    <ligand>
        <name>Fe cation</name>
        <dbReference type="ChEBI" id="CHEBI:24875"/>
    </ligand>
</feature>
<dbReference type="Proteomes" id="UP000176665">
    <property type="component" value="Unassembled WGS sequence"/>
</dbReference>
<dbReference type="EMBL" id="MFJA01000022">
    <property type="protein sequence ID" value="OGG03562.1"/>
    <property type="molecule type" value="Genomic_DNA"/>
</dbReference>
<evidence type="ECO:0000256" key="4">
    <source>
        <dbReference type="ARBA" id="ARBA00022723"/>
    </source>
</evidence>
<feature type="binding site" evidence="6">
    <location>
        <position position="66"/>
    </location>
    <ligand>
        <name>Fe cation</name>
        <dbReference type="ChEBI" id="CHEBI:24875"/>
    </ligand>
</feature>
<evidence type="ECO:0000256" key="6">
    <source>
        <dbReference type="PIRSR" id="PIRSR601501-1"/>
    </source>
</evidence>